<evidence type="ECO:0000259" key="3">
    <source>
        <dbReference type="Pfam" id="PF13320"/>
    </source>
</evidence>
<accession>A0A9D2A802</accession>
<feature type="signal peptide" evidence="2">
    <location>
        <begin position="1"/>
        <end position="19"/>
    </location>
</feature>
<dbReference type="Proteomes" id="UP000824132">
    <property type="component" value="Unassembled WGS sequence"/>
</dbReference>
<dbReference type="PROSITE" id="PS51257">
    <property type="entry name" value="PROKAR_LIPOPROTEIN"/>
    <property type="match status" value="1"/>
</dbReference>
<dbReference type="AlphaFoldDB" id="A0A9D2A802"/>
<dbReference type="EMBL" id="DXCL01000009">
    <property type="protein sequence ID" value="HIZ02944.1"/>
    <property type="molecule type" value="Genomic_DNA"/>
</dbReference>
<evidence type="ECO:0000313" key="5">
    <source>
        <dbReference type="EMBL" id="HIZ02944.1"/>
    </source>
</evidence>
<evidence type="ECO:0000259" key="4">
    <source>
        <dbReference type="Pfam" id="PF22680"/>
    </source>
</evidence>
<dbReference type="Gene3D" id="2.60.120.260">
    <property type="entry name" value="Galactose-binding domain-like"/>
    <property type="match status" value="1"/>
</dbReference>
<reference evidence="5" key="1">
    <citation type="journal article" date="2021" name="PeerJ">
        <title>Extensive microbial diversity within the chicken gut microbiome revealed by metagenomics and culture.</title>
        <authorList>
            <person name="Gilroy R."/>
            <person name="Ravi A."/>
            <person name="Getino M."/>
            <person name="Pursley I."/>
            <person name="Horton D.L."/>
            <person name="Alikhan N.F."/>
            <person name="Baker D."/>
            <person name="Gharbi K."/>
            <person name="Hall N."/>
            <person name="Watson M."/>
            <person name="Adriaenssens E.M."/>
            <person name="Foster-Nyarko E."/>
            <person name="Jarju S."/>
            <person name="Secka A."/>
            <person name="Antonio M."/>
            <person name="Oren A."/>
            <person name="Chaudhuri R.R."/>
            <person name="La Ragione R."/>
            <person name="Hildebrand F."/>
            <person name="Pallen M.J."/>
        </authorList>
    </citation>
    <scope>NUCLEOTIDE SEQUENCE</scope>
    <source>
        <strain evidence="5">CHK187-5294</strain>
    </source>
</reference>
<name>A0A9D2A802_9FIRM</name>
<evidence type="ECO:0000256" key="1">
    <source>
        <dbReference type="SAM" id="MobiDB-lite"/>
    </source>
</evidence>
<dbReference type="Pfam" id="PF13320">
    <property type="entry name" value="GH123_cat"/>
    <property type="match status" value="1"/>
</dbReference>
<feature type="chain" id="PRO_5038426891" evidence="2">
    <location>
        <begin position="20"/>
        <end position="1001"/>
    </location>
</feature>
<feature type="domain" description="Glycoside hydrolase 123 N-terminal" evidence="4">
    <location>
        <begin position="62"/>
        <end position="194"/>
    </location>
</feature>
<comment type="caution">
    <text evidence="5">The sequence shown here is derived from an EMBL/GenBank/DDBJ whole genome shotgun (WGS) entry which is preliminary data.</text>
</comment>
<keyword evidence="2" id="KW-0732">Signal</keyword>
<sequence length="1001" mass="112353">MKKTICILLSILLGCSILGGCTNSKHTNGPDNPSYVAPVPSPSGNGTGVKTDVKVVPVTEKFKQEDEPQSFAESVNISCAKNEYESAQLIVKAKEKIDDLCIVVSDLQSGMNTVPAENITVYWEHYIFFAQKDIQNPTITGLTEGNYPDALVPLQLRRNAKESQVDKGKNQGIWITVKTSENTAAGNYTGKITLFADGEEEKLQVDFNLEVYDFTLPKANHGQTAFAIWDLGAPTTDLLHFGYGDDADLEKISENYYEFLLDYRLSATWIPNMILLSFDEKMESYLSKLEREEVASIALPYSVSGQEVNFDNFERVLTKLADFVLEKQKPELIDKTYAYFTVIDEPQNEESYARVKRTSKGFQDTVKKVAAQKFATSDKEVYREKFEDLRCLVTTQYNDAMVAAGIVNGEGPNENDGSGIDTWCPTFNWFDTEQYRAIMENRKEQGDHVWFYGCVMPKAPYANLHVPDFLLPQRVTPWMQFEYGIEGQLYWCVNNYAVYKDRYVERDVWTDGMSWVDAGGDGQITYPGKRYGLESPIPTIRLDNLRAGQEDYEYLYLLKTLYEDADCPCGVDFNEYIANLYKQLYQGAVSRNDSSVYESVRKELADLIVLAKKGVFAYTSVDRNNMCTAVIASNATLSSVKVNGETASKIGSLYKGEFTVTADTLDAVFTVETENKTYTFTRFTGGAFARIEDFESEAILSRVSITDRGLTVNKSLGQGKEGKALKIDCVGAENNGTFNVTVNGSYDLSDAEKLLADLYNDSDTARTVKIIFRDANRKTAVAYEAYLQPRVWNHVDTLLANVDLRKIDFENIQDIYFTVSVKEGEGAFSLLFDNLAFTKREDVTADEPIIKDPNEVARWSFGTTQGFSFAQWTVDPSVDGMKIVNNSDCANGKALQVTLGANGGASFLPNDNQAKGAKFVTFRIYAEREGNYTLNVQEKNGAWAQLLGDDGGTAFTLKRGWNEYRFEFNRTIDCEFNNFVFKSKESVTSEFYIDTVVFTAE</sequence>
<dbReference type="Pfam" id="PF22680">
    <property type="entry name" value="Glyco_hydro_123_N_2"/>
    <property type="match status" value="1"/>
</dbReference>
<organism evidence="5 6">
    <name type="scientific">Candidatus Borkfalkia avistercoris</name>
    <dbReference type="NCBI Taxonomy" id="2838504"/>
    <lineage>
        <taxon>Bacteria</taxon>
        <taxon>Bacillati</taxon>
        <taxon>Bacillota</taxon>
        <taxon>Clostridia</taxon>
        <taxon>Christensenellales</taxon>
        <taxon>Christensenellaceae</taxon>
        <taxon>Candidatus Borkfalkia</taxon>
    </lineage>
</organism>
<evidence type="ECO:0000313" key="6">
    <source>
        <dbReference type="Proteomes" id="UP000824132"/>
    </source>
</evidence>
<evidence type="ECO:0000256" key="2">
    <source>
        <dbReference type="SAM" id="SignalP"/>
    </source>
</evidence>
<reference evidence="5" key="2">
    <citation type="submission" date="2021-04" db="EMBL/GenBank/DDBJ databases">
        <authorList>
            <person name="Gilroy R."/>
        </authorList>
    </citation>
    <scope>NUCLEOTIDE SEQUENCE</scope>
    <source>
        <strain evidence="5">CHK187-5294</strain>
    </source>
</reference>
<dbReference type="InterPro" id="IPR053850">
    <property type="entry name" value="Glyco_hydro_123_N_2"/>
</dbReference>
<proteinExistence type="predicted"/>
<protein>
    <submittedName>
        <fullName evidence="5">DUF4091 domain-containing protein</fullName>
    </submittedName>
</protein>
<dbReference type="InterPro" id="IPR025150">
    <property type="entry name" value="GH123_cat"/>
</dbReference>
<feature type="region of interest" description="Disordered" evidence="1">
    <location>
        <begin position="29"/>
        <end position="50"/>
    </location>
</feature>
<feature type="domain" description="Glycoside hydrolase 123 catalytic" evidence="3">
    <location>
        <begin position="304"/>
        <end position="557"/>
    </location>
</feature>
<gene>
    <name evidence="5" type="ORF">H9727_01510</name>
</gene>